<keyword evidence="2 4" id="KW-0807">Transducer</keyword>
<keyword evidence="5" id="KW-0472">Membrane</keyword>
<evidence type="ECO:0000313" key="9">
    <source>
        <dbReference type="Proteomes" id="UP000242881"/>
    </source>
</evidence>
<evidence type="ECO:0000256" key="1">
    <source>
        <dbReference type="ARBA" id="ARBA00004370"/>
    </source>
</evidence>
<dbReference type="Pfam" id="PF00015">
    <property type="entry name" value="MCPsignal"/>
    <property type="match status" value="1"/>
</dbReference>
<comment type="caution">
    <text evidence="8">The sequence shown here is derived from an EMBL/GenBank/DDBJ whole genome shotgun (WGS) entry which is preliminary data.</text>
</comment>
<dbReference type="SMART" id="SM00304">
    <property type="entry name" value="HAMP"/>
    <property type="match status" value="1"/>
</dbReference>
<comment type="similarity">
    <text evidence="3">Belongs to the methyl-accepting chemotaxis (MCP) protein family.</text>
</comment>
<dbReference type="Gene3D" id="1.10.287.950">
    <property type="entry name" value="Methyl-accepting chemotaxis protein"/>
    <property type="match status" value="1"/>
</dbReference>
<dbReference type="InterPro" id="IPR003660">
    <property type="entry name" value="HAMP_dom"/>
</dbReference>
<dbReference type="AlphaFoldDB" id="A0A2J6WKE3"/>
<feature type="domain" description="Methyl-accepting transducer" evidence="6">
    <location>
        <begin position="298"/>
        <end position="534"/>
    </location>
</feature>
<name>A0A2J6WKE3_9BACT</name>
<gene>
    <name evidence="8" type="ORF">C0187_04825</name>
</gene>
<dbReference type="CDD" id="cd11386">
    <property type="entry name" value="MCP_signal"/>
    <property type="match status" value="1"/>
</dbReference>
<evidence type="ECO:0000256" key="3">
    <source>
        <dbReference type="ARBA" id="ARBA00029447"/>
    </source>
</evidence>
<evidence type="ECO:0000256" key="2">
    <source>
        <dbReference type="ARBA" id="ARBA00023224"/>
    </source>
</evidence>
<protein>
    <submittedName>
        <fullName evidence="8">Chemotaxis protein</fullName>
    </submittedName>
</protein>
<dbReference type="Pfam" id="PF11845">
    <property type="entry name" value="Tll0287-like"/>
    <property type="match status" value="1"/>
</dbReference>
<feature type="transmembrane region" description="Helical" evidence="5">
    <location>
        <begin position="217"/>
        <end position="238"/>
    </location>
</feature>
<reference evidence="8 9" key="1">
    <citation type="submission" date="2018-01" db="EMBL/GenBank/DDBJ databases">
        <title>Metagenomic assembled genomes from two thermal pools in the Uzon Caldera, Kamchatka, Russia.</title>
        <authorList>
            <person name="Wilkins L."/>
            <person name="Ettinger C."/>
        </authorList>
    </citation>
    <scope>NUCLEOTIDE SEQUENCE [LARGE SCALE GENOMIC DNA]</scope>
    <source>
        <strain evidence="8">ZAV-05</strain>
    </source>
</reference>
<evidence type="ECO:0000259" key="7">
    <source>
        <dbReference type="PROSITE" id="PS50885"/>
    </source>
</evidence>
<dbReference type="PROSITE" id="PS50111">
    <property type="entry name" value="CHEMOTAXIS_TRANSDUC_2"/>
    <property type="match status" value="1"/>
</dbReference>
<feature type="transmembrane region" description="Helical" evidence="5">
    <location>
        <begin position="6"/>
        <end position="25"/>
    </location>
</feature>
<dbReference type="PROSITE" id="PS50885">
    <property type="entry name" value="HAMP"/>
    <property type="match status" value="1"/>
</dbReference>
<feature type="domain" description="HAMP" evidence="7">
    <location>
        <begin position="241"/>
        <end position="293"/>
    </location>
</feature>
<evidence type="ECO:0000256" key="4">
    <source>
        <dbReference type="PROSITE-ProRule" id="PRU00284"/>
    </source>
</evidence>
<comment type="subcellular location">
    <subcellularLocation>
        <location evidence="1">Membrane</location>
    </subcellularLocation>
</comment>
<dbReference type="InterPro" id="IPR004089">
    <property type="entry name" value="MCPsignal_dom"/>
</dbReference>
<dbReference type="GO" id="GO:0016020">
    <property type="term" value="C:membrane"/>
    <property type="evidence" value="ECO:0007669"/>
    <property type="project" value="UniProtKB-SubCell"/>
</dbReference>
<dbReference type="GO" id="GO:0007165">
    <property type="term" value="P:signal transduction"/>
    <property type="evidence" value="ECO:0007669"/>
    <property type="project" value="UniProtKB-KW"/>
</dbReference>
<dbReference type="Proteomes" id="UP000242881">
    <property type="component" value="Unassembled WGS sequence"/>
</dbReference>
<dbReference type="SMART" id="SM00283">
    <property type="entry name" value="MA"/>
    <property type="match status" value="1"/>
</dbReference>
<dbReference type="InterPro" id="IPR021796">
    <property type="entry name" value="Tll0287-like_dom"/>
</dbReference>
<dbReference type="PANTHER" id="PTHR32089:SF112">
    <property type="entry name" value="LYSOZYME-LIKE PROTEIN-RELATED"/>
    <property type="match status" value="1"/>
</dbReference>
<dbReference type="EMBL" id="PNIN01000048">
    <property type="protein sequence ID" value="PMP70845.1"/>
    <property type="molecule type" value="Genomic_DNA"/>
</dbReference>
<dbReference type="FunFam" id="1.10.287.950:FF:000001">
    <property type="entry name" value="Methyl-accepting chemotaxis sensory transducer"/>
    <property type="match status" value="1"/>
</dbReference>
<evidence type="ECO:0000313" key="8">
    <source>
        <dbReference type="EMBL" id="PMP70845.1"/>
    </source>
</evidence>
<dbReference type="Pfam" id="PF00672">
    <property type="entry name" value="HAMP"/>
    <property type="match status" value="1"/>
</dbReference>
<dbReference type="GO" id="GO:0006935">
    <property type="term" value="P:chemotaxis"/>
    <property type="evidence" value="ECO:0007669"/>
    <property type="project" value="UniProtKB-ARBA"/>
</dbReference>
<accession>A0A2J6WKE3</accession>
<dbReference type="SUPFAM" id="SSF58104">
    <property type="entry name" value="Methyl-accepting chemotaxis protein (MCP) signaling domain"/>
    <property type="match status" value="1"/>
</dbReference>
<evidence type="ECO:0000256" key="5">
    <source>
        <dbReference type="SAM" id="Phobius"/>
    </source>
</evidence>
<evidence type="ECO:0000259" key="6">
    <source>
        <dbReference type="PROSITE" id="PS50111"/>
    </source>
</evidence>
<keyword evidence="5" id="KW-0812">Transmembrane</keyword>
<dbReference type="CDD" id="cd06225">
    <property type="entry name" value="HAMP"/>
    <property type="match status" value="1"/>
</dbReference>
<dbReference type="PANTHER" id="PTHR32089">
    <property type="entry name" value="METHYL-ACCEPTING CHEMOTAXIS PROTEIN MCPB"/>
    <property type="match status" value="1"/>
</dbReference>
<proteinExistence type="inferred from homology"/>
<keyword evidence="5" id="KW-1133">Transmembrane helix</keyword>
<organism evidence="8 9">
    <name type="scientific">Calditerrivibrio nitroreducens</name>
    <dbReference type="NCBI Taxonomy" id="477976"/>
    <lineage>
        <taxon>Bacteria</taxon>
        <taxon>Pseudomonadati</taxon>
        <taxon>Deferribacterota</taxon>
        <taxon>Deferribacteres</taxon>
        <taxon>Deferribacterales</taxon>
        <taxon>Calditerrivibrionaceae</taxon>
    </lineage>
</organism>
<sequence>MKLSTKINGIIAIVLLLFFGIVFFVSAKSSKDAAIIAAVNNSKSIVVVAEGVREFMAKKLEANIYNMEEAKKDVNKFLLIVPVVSSMKIMQAKADEMGIKFKAPKIQPRNPINTPDELEQRVLEMLTKKDTGSGPTPEHYEIDKKSGFIRYFKAVRLTKECEWCHGDPKLSREYWGNDQGLDPTGVKMEGWKAGEIHGAFEIFTPLAPIMATINKNLFRDFIFLVIIIILITYFIYYFNKRFVIKPLQEVSSAINRVAVGDFTIQLDIKSNDEIGAVARDLNKMVRDIKASLDIVSSSIDQLATTAAELSSNAEMIAAGAIEQAEQASTTASAVEEVNATVVEVAQNAANVAASANKAKEQVLKGHSIVAETKEMMEKIAETVSHSANTVRALGESSEQIGQIIQVIDDIADQTNLLALNAAIEAARAGEHGRGFAVVADEVRKLAEKTVKATKEIAEMIQNIQADTGGAVASMHEGVEQVEDGKRKAEEATVALDEIKKSVETVSYEVSQIARATDEQTKATELMAQSVENISKVASENSIASKESAQAVEQLSRLASDLQSMINRFKLR</sequence>